<name>G7Y6R4_CLOSI</name>
<accession>G7Y6R4</accession>
<sequence length="162" mass="18007">MAKPMVVIDPCAPEGTPTELAATPDNSFHSAIADSLTIKAPKASGLELQRVFAAALTEVVQQSAWTQHVVAGTRYRAGQLPSLLGLVITNEKHFVDQRIINAPLRHSEHYVLTFDFICYRARNSEPRTWIRNFCHAGMRIFLEQIKLGPASVEDIQDHCPES</sequence>
<keyword evidence="2" id="KW-1185">Reference proteome</keyword>
<dbReference type="AlphaFoldDB" id="G7Y6R4"/>
<reference key="2">
    <citation type="submission" date="2011-10" db="EMBL/GenBank/DDBJ databases">
        <title>The genome and transcriptome sequence of Clonorchis sinensis provide insights into the carcinogenic liver fluke.</title>
        <authorList>
            <person name="Wang X."/>
            <person name="Huang Y."/>
            <person name="Chen W."/>
            <person name="Liu H."/>
            <person name="Guo L."/>
            <person name="Chen Y."/>
            <person name="Luo F."/>
            <person name="Zhou W."/>
            <person name="Sun J."/>
            <person name="Mao Q."/>
            <person name="Liang P."/>
            <person name="Zhou C."/>
            <person name="Tian Y."/>
            <person name="Men J."/>
            <person name="Lv X."/>
            <person name="Huang L."/>
            <person name="Zhou J."/>
            <person name="Hu Y."/>
            <person name="Li R."/>
            <person name="Zhang F."/>
            <person name="Lei H."/>
            <person name="Li X."/>
            <person name="Hu X."/>
            <person name="Liang C."/>
            <person name="Xu J."/>
            <person name="Wu Z."/>
            <person name="Yu X."/>
        </authorList>
    </citation>
    <scope>NUCLEOTIDE SEQUENCE</scope>
    <source>
        <strain>Henan</strain>
    </source>
</reference>
<organism evidence="1 2">
    <name type="scientific">Clonorchis sinensis</name>
    <name type="common">Chinese liver fluke</name>
    <dbReference type="NCBI Taxonomy" id="79923"/>
    <lineage>
        <taxon>Eukaryota</taxon>
        <taxon>Metazoa</taxon>
        <taxon>Spiralia</taxon>
        <taxon>Lophotrochozoa</taxon>
        <taxon>Platyhelminthes</taxon>
        <taxon>Trematoda</taxon>
        <taxon>Digenea</taxon>
        <taxon>Opisthorchiida</taxon>
        <taxon>Opisthorchiata</taxon>
        <taxon>Opisthorchiidae</taxon>
        <taxon>Clonorchis</taxon>
    </lineage>
</organism>
<evidence type="ECO:0000313" key="1">
    <source>
        <dbReference type="EMBL" id="GAA48649.1"/>
    </source>
</evidence>
<proteinExistence type="predicted"/>
<protein>
    <submittedName>
        <fullName evidence="1">Uncharacterized protein</fullName>
    </submittedName>
</protein>
<evidence type="ECO:0000313" key="2">
    <source>
        <dbReference type="Proteomes" id="UP000008909"/>
    </source>
</evidence>
<dbReference type="Proteomes" id="UP000008909">
    <property type="component" value="Unassembled WGS sequence"/>
</dbReference>
<dbReference type="EMBL" id="DF142901">
    <property type="protein sequence ID" value="GAA48649.1"/>
    <property type="molecule type" value="Genomic_DNA"/>
</dbReference>
<reference evidence="1" key="1">
    <citation type="journal article" date="2011" name="Genome Biol.">
        <title>The draft genome of the carcinogenic human liver fluke Clonorchis sinensis.</title>
        <authorList>
            <person name="Wang X."/>
            <person name="Chen W."/>
            <person name="Huang Y."/>
            <person name="Sun J."/>
            <person name="Men J."/>
            <person name="Liu H."/>
            <person name="Luo F."/>
            <person name="Guo L."/>
            <person name="Lv X."/>
            <person name="Deng C."/>
            <person name="Zhou C."/>
            <person name="Fan Y."/>
            <person name="Li X."/>
            <person name="Huang L."/>
            <person name="Hu Y."/>
            <person name="Liang C."/>
            <person name="Hu X."/>
            <person name="Xu J."/>
            <person name="Yu X."/>
        </authorList>
    </citation>
    <scope>NUCLEOTIDE SEQUENCE [LARGE SCALE GENOMIC DNA]</scope>
    <source>
        <strain evidence="1">Henan</strain>
    </source>
</reference>
<gene>
    <name evidence="1" type="ORF">CLF_101871</name>
</gene>